<reference evidence="9" key="1">
    <citation type="submission" date="2020-10" db="EMBL/GenBank/DDBJ databases">
        <authorList>
            <person name="Castelo-Branco R."/>
            <person name="Eusebio N."/>
            <person name="Adriana R."/>
            <person name="Vieira A."/>
            <person name="Brugerolle De Fraissinette N."/>
            <person name="Rezende De Castro R."/>
            <person name="Schneider M.P."/>
            <person name="Vasconcelos V."/>
            <person name="Leao P.N."/>
        </authorList>
    </citation>
    <scope>NUCLEOTIDE SEQUENCE</scope>
    <source>
        <strain evidence="9">LEGE 07310</strain>
    </source>
</reference>
<evidence type="ECO:0000256" key="1">
    <source>
        <dbReference type="ARBA" id="ARBA00004141"/>
    </source>
</evidence>
<dbReference type="GO" id="GO:0015606">
    <property type="term" value="F:spermidine transmembrane transporter activity"/>
    <property type="evidence" value="ECO:0007669"/>
    <property type="project" value="TreeGrafter"/>
</dbReference>
<comment type="similarity">
    <text evidence="2 7">Belongs to the sodium:solute symporter (SSF) (TC 2.A.21) family.</text>
</comment>
<protein>
    <submittedName>
        <fullName evidence="9">Na+/proline symporter</fullName>
    </submittedName>
</protein>
<dbReference type="InterPro" id="IPR038377">
    <property type="entry name" value="Na/Glc_symporter_sf"/>
</dbReference>
<evidence type="ECO:0000256" key="2">
    <source>
        <dbReference type="ARBA" id="ARBA00006434"/>
    </source>
</evidence>
<evidence type="ECO:0000256" key="8">
    <source>
        <dbReference type="SAM" id="Phobius"/>
    </source>
</evidence>
<proteinExistence type="inferred from homology"/>
<keyword evidence="4 8" id="KW-0812">Transmembrane</keyword>
<feature type="transmembrane region" description="Helical" evidence="8">
    <location>
        <begin position="228"/>
        <end position="247"/>
    </location>
</feature>
<organism evidence="9 10">
    <name type="scientific">Vasconcelosia minhoensis LEGE 07310</name>
    <dbReference type="NCBI Taxonomy" id="915328"/>
    <lineage>
        <taxon>Bacteria</taxon>
        <taxon>Bacillati</taxon>
        <taxon>Cyanobacteriota</taxon>
        <taxon>Cyanophyceae</taxon>
        <taxon>Nodosilineales</taxon>
        <taxon>Cymatolegaceae</taxon>
        <taxon>Vasconcelosia</taxon>
        <taxon>Vasconcelosia minhoensis</taxon>
    </lineage>
</organism>
<feature type="transmembrane region" description="Helical" evidence="8">
    <location>
        <begin position="268"/>
        <end position="292"/>
    </location>
</feature>
<dbReference type="InterPro" id="IPR001734">
    <property type="entry name" value="Na/solute_symporter"/>
</dbReference>
<feature type="transmembrane region" description="Helical" evidence="8">
    <location>
        <begin position="358"/>
        <end position="375"/>
    </location>
</feature>
<feature type="transmembrane region" description="Helical" evidence="8">
    <location>
        <begin position="120"/>
        <end position="139"/>
    </location>
</feature>
<name>A0A8J7ASP4_9CYAN</name>
<evidence type="ECO:0000256" key="4">
    <source>
        <dbReference type="ARBA" id="ARBA00022692"/>
    </source>
</evidence>
<keyword evidence="5 8" id="KW-1133">Transmembrane helix</keyword>
<evidence type="ECO:0000313" key="10">
    <source>
        <dbReference type="Proteomes" id="UP000636505"/>
    </source>
</evidence>
<feature type="transmembrane region" description="Helical" evidence="8">
    <location>
        <begin position="381"/>
        <end position="400"/>
    </location>
</feature>
<keyword evidence="10" id="KW-1185">Reference proteome</keyword>
<accession>A0A8J7ASP4</accession>
<feature type="transmembrane region" description="Helical" evidence="8">
    <location>
        <begin position="69"/>
        <end position="93"/>
    </location>
</feature>
<dbReference type="InterPro" id="IPR050277">
    <property type="entry name" value="Sodium:Solute_Symporter"/>
</dbReference>
<dbReference type="Proteomes" id="UP000636505">
    <property type="component" value="Unassembled WGS sequence"/>
</dbReference>
<sequence length="496" mass="52677">MTIGAIALLVTLVTAAGFTLFGLLQAGRQAADLEDYMVSRNRIGGWMAFATVTASALGAWILFSPAEAGSAFGGITAILGYCVGSAAAVGLFAEVGPRLRQLMPQGHALNEYVRYRFGGAMYWFTEAVMVFYMFVYLAAELTAIAKVLQLVANVPLAITALVVITAVFIYTTYGGLSVSILTDGLQFILIVPLLLICFGATVVALGGFGNAFAPVLAAAPELLSLDNIGGLRFGATLVIAIISAEIFNQGNWQRVYACRSDRTVRQSFLASALLILPLLLIAGLLGLLAVQFGLQGDTAFFGLLQQLNPPGWAVIGVIVLALALVMSSLDTLLNGIASVFTIDLMRLMPGQSQRVLRISRLLTVLAGIPAIAIAAQGYSVLYLFFIADLVCAAALFPVLYSLYSRHQTAPNALWSSIFGILAGLIFFPRPDFSPLVPIPGGGDLLHSFAAAVVASTVLSFAWAQISRRVSKSSFRFAQLQSVKRYGQQGTEPMAKP</sequence>
<dbReference type="PANTHER" id="PTHR48086">
    <property type="entry name" value="SODIUM/PROLINE SYMPORTER-RELATED"/>
    <property type="match status" value="1"/>
</dbReference>
<keyword evidence="3" id="KW-0813">Transport</keyword>
<evidence type="ECO:0000256" key="3">
    <source>
        <dbReference type="ARBA" id="ARBA00022448"/>
    </source>
</evidence>
<dbReference type="Pfam" id="PF00474">
    <property type="entry name" value="SSF"/>
    <property type="match status" value="1"/>
</dbReference>
<comment type="subcellular location">
    <subcellularLocation>
        <location evidence="1">Membrane</location>
        <topology evidence="1">Multi-pass membrane protein</topology>
    </subcellularLocation>
</comment>
<gene>
    <name evidence="9" type="ORF">IQ241_22650</name>
</gene>
<feature type="transmembrane region" description="Helical" evidence="8">
    <location>
        <begin position="6"/>
        <end position="24"/>
    </location>
</feature>
<feature type="transmembrane region" description="Helical" evidence="8">
    <location>
        <begin position="45"/>
        <end position="63"/>
    </location>
</feature>
<feature type="transmembrane region" description="Helical" evidence="8">
    <location>
        <begin position="151"/>
        <end position="173"/>
    </location>
</feature>
<feature type="transmembrane region" description="Helical" evidence="8">
    <location>
        <begin position="312"/>
        <end position="337"/>
    </location>
</feature>
<dbReference type="PANTHER" id="PTHR48086:SF10">
    <property type="entry name" value="AGR155CP"/>
    <property type="match status" value="1"/>
</dbReference>
<keyword evidence="6 8" id="KW-0472">Membrane</keyword>
<dbReference type="EMBL" id="JADEXG010000081">
    <property type="protein sequence ID" value="MBE9080056.1"/>
    <property type="molecule type" value="Genomic_DNA"/>
</dbReference>
<evidence type="ECO:0000256" key="7">
    <source>
        <dbReference type="RuleBase" id="RU362091"/>
    </source>
</evidence>
<feature type="transmembrane region" description="Helical" evidence="8">
    <location>
        <begin position="448"/>
        <end position="465"/>
    </location>
</feature>
<evidence type="ECO:0000313" key="9">
    <source>
        <dbReference type="EMBL" id="MBE9080056.1"/>
    </source>
</evidence>
<dbReference type="AlphaFoldDB" id="A0A8J7ASP4"/>
<dbReference type="RefSeq" id="WP_193911632.1">
    <property type="nucleotide sequence ID" value="NZ_JADEXG010000081.1"/>
</dbReference>
<evidence type="ECO:0000256" key="5">
    <source>
        <dbReference type="ARBA" id="ARBA00022989"/>
    </source>
</evidence>
<evidence type="ECO:0000256" key="6">
    <source>
        <dbReference type="ARBA" id="ARBA00023136"/>
    </source>
</evidence>
<comment type="caution">
    <text evidence="9">The sequence shown here is derived from an EMBL/GenBank/DDBJ whole genome shotgun (WGS) entry which is preliminary data.</text>
</comment>
<dbReference type="PROSITE" id="PS50283">
    <property type="entry name" value="NA_SOLUT_SYMP_3"/>
    <property type="match status" value="1"/>
</dbReference>
<dbReference type="GO" id="GO:0005886">
    <property type="term" value="C:plasma membrane"/>
    <property type="evidence" value="ECO:0007669"/>
    <property type="project" value="TreeGrafter"/>
</dbReference>
<dbReference type="Gene3D" id="1.20.1730.10">
    <property type="entry name" value="Sodium/glucose cotransporter"/>
    <property type="match status" value="1"/>
</dbReference>
<feature type="transmembrane region" description="Helical" evidence="8">
    <location>
        <begin position="185"/>
        <end position="208"/>
    </location>
</feature>
<feature type="transmembrane region" description="Helical" evidence="8">
    <location>
        <begin position="412"/>
        <end position="428"/>
    </location>
</feature>